<dbReference type="AlphaFoldDB" id="A0A5B8MUY0"/>
<feature type="compositionally biased region" description="Polar residues" evidence="2">
    <location>
        <begin position="24"/>
        <end position="35"/>
    </location>
</feature>
<feature type="compositionally biased region" description="Basic and acidic residues" evidence="2">
    <location>
        <begin position="8"/>
        <end position="21"/>
    </location>
</feature>
<gene>
    <name evidence="4" type="ORF">A3770_10p58200</name>
    <name evidence="3" type="ORF">CPRI1469_LOCUS7349</name>
</gene>
<dbReference type="EMBL" id="CP031043">
    <property type="protein sequence ID" value="QDZ23302.1"/>
    <property type="molecule type" value="Genomic_DNA"/>
</dbReference>
<feature type="region of interest" description="Disordered" evidence="2">
    <location>
        <begin position="1"/>
        <end position="193"/>
    </location>
</feature>
<name>A0A5B8MUY0_9CHLO</name>
<accession>A0A5B8MUY0</accession>
<evidence type="ECO:0000313" key="4">
    <source>
        <dbReference type="EMBL" id="QDZ23302.1"/>
    </source>
</evidence>
<protein>
    <submittedName>
        <fullName evidence="4">Uncharacterized protein</fullName>
    </submittedName>
</protein>
<feature type="compositionally biased region" description="Pro residues" evidence="2">
    <location>
        <begin position="166"/>
        <end position="183"/>
    </location>
</feature>
<dbReference type="PANTHER" id="PTHR15885">
    <property type="entry name" value="COILED-COIL DOMAIN-CONTAINING PROTEIN 174"/>
    <property type="match status" value="1"/>
</dbReference>
<reference evidence="4 5" key="1">
    <citation type="submission" date="2018-07" db="EMBL/GenBank/DDBJ databases">
        <title>The complete nuclear genome of the prasinophyte Chloropicon primus (CCMP1205).</title>
        <authorList>
            <person name="Pombert J.-F."/>
            <person name="Otis C."/>
            <person name="Turmel M."/>
            <person name="Lemieux C."/>
        </authorList>
    </citation>
    <scope>NUCLEOTIDE SEQUENCE [LARGE SCALE GENOMIC DNA]</scope>
    <source>
        <strain evidence="4 5">CCMP1205</strain>
    </source>
</reference>
<evidence type="ECO:0000313" key="3">
    <source>
        <dbReference type="EMBL" id="CAD9718484.1"/>
    </source>
</evidence>
<feature type="compositionally biased region" description="Polar residues" evidence="2">
    <location>
        <begin position="50"/>
        <end position="60"/>
    </location>
</feature>
<keyword evidence="1" id="KW-0175">Coiled coil</keyword>
<evidence type="ECO:0000256" key="2">
    <source>
        <dbReference type="SAM" id="MobiDB-lite"/>
    </source>
</evidence>
<reference evidence="3" key="2">
    <citation type="submission" date="2021-01" db="EMBL/GenBank/DDBJ databases">
        <authorList>
            <person name="Corre E."/>
            <person name="Pelletier E."/>
            <person name="Niang G."/>
            <person name="Scheremetjew M."/>
            <person name="Finn R."/>
            <person name="Kale V."/>
            <person name="Holt S."/>
            <person name="Cochrane G."/>
            <person name="Meng A."/>
            <person name="Brown T."/>
            <person name="Cohen L."/>
        </authorList>
    </citation>
    <scope>NUCLEOTIDE SEQUENCE</scope>
    <source>
        <strain evidence="3">CCMP1205</strain>
    </source>
</reference>
<dbReference type="STRING" id="1764295.A0A5B8MUY0"/>
<dbReference type="PANTHER" id="PTHR15885:SF1">
    <property type="entry name" value="COILED-COIL DOMAIN-CONTAINING PROTEIN 174"/>
    <property type="match status" value="1"/>
</dbReference>
<dbReference type="Proteomes" id="UP000316726">
    <property type="component" value="Chromosome 10"/>
</dbReference>
<evidence type="ECO:0000256" key="1">
    <source>
        <dbReference type="ARBA" id="ARBA00023054"/>
    </source>
</evidence>
<dbReference type="InterPro" id="IPR025066">
    <property type="entry name" value="CCDC174-like"/>
</dbReference>
<evidence type="ECO:0000313" key="5">
    <source>
        <dbReference type="Proteomes" id="UP000316726"/>
    </source>
</evidence>
<organism evidence="4 5">
    <name type="scientific">Chloropicon primus</name>
    <dbReference type="NCBI Taxonomy" id="1764295"/>
    <lineage>
        <taxon>Eukaryota</taxon>
        <taxon>Viridiplantae</taxon>
        <taxon>Chlorophyta</taxon>
        <taxon>Chloropicophyceae</taxon>
        <taxon>Chloropicales</taxon>
        <taxon>Chloropicaceae</taxon>
        <taxon>Chloropicon</taxon>
    </lineage>
</organism>
<keyword evidence="5" id="KW-1185">Reference proteome</keyword>
<proteinExistence type="predicted"/>
<sequence length="209" mass="23085">MRGGQRGGPEEGKEEGLDMKKTVRQSLGWLSQSGKLPSKRKPIEGVGASSMKSLRTQVQERLSEKREAKRKGPSFFSHSDDIARSEYIRRKQARGAARSDALGKRNRGVEDRNRKDLEAAAAREAERAGALERKAELYDKLSRGERGSSDQYEAYHVDFGKKEAPPRPPRPAVPSPPSSPPSDPARKAGSAKIAALKEKLRRAKAQKTK</sequence>
<dbReference type="EMBL" id="HBHL01011128">
    <property type="protein sequence ID" value="CAD9718484.1"/>
    <property type="molecule type" value="Transcribed_RNA"/>
</dbReference>
<feature type="compositionally biased region" description="Basic and acidic residues" evidence="2">
    <location>
        <begin position="78"/>
        <end position="89"/>
    </location>
</feature>
<dbReference type="GO" id="GO:0005634">
    <property type="term" value="C:nucleus"/>
    <property type="evidence" value="ECO:0007669"/>
    <property type="project" value="TreeGrafter"/>
</dbReference>
<feature type="compositionally biased region" description="Basic and acidic residues" evidence="2">
    <location>
        <begin position="101"/>
        <end position="165"/>
    </location>
</feature>